<dbReference type="InterPro" id="IPR006059">
    <property type="entry name" value="SBP"/>
</dbReference>
<dbReference type="PANTHER" id="PTHR43649">
    <property type="entry name" value="ARABINOSE-BINDING PROTEIN-RELATED"/>
    <property type="match status" value="1"/>
</dbReference>
<dbReference type="RefSeq" id="WP_207346825.1">
    <property type="nucleotide sequence ID" value="NZ_CP076456.1"/>
</dbReference>
<evidence type="ECO:0000313" key="3">
    <source>
        <dbReference type="Proteomes" id="UP000680588"/>
    </source>
</evidence>
<dbReference type="KEGG" id="asun:KG104_09270"/>
<dbReference type="PANTHER" id="PTHR43649:SF14">
    <property type="entry name" value="BLR3389 PROTEIN"/>
    <property type="match status" value="1"/>
</dbReference>
<evidence type="ECO:0000256" key="1">
    <source>
        <dbReference type="SAM" id="SignalP"/>
    </source>
</evidence>
<dbReference type="InterPro" id="IPR050490">
    <property type="entry name" value="Bact_solute-bd_prot1"/>
</dbReference>
<name>A0A975PD05_9MICC</name>
<keyword evidence="3" id="KW-1185">Reference proteome</keyword>
<organism evidence="2 3">
    <name type="scientific">Arthrobacter sunyaminii</name>
    <dbReference type="NCBI Taxonomy" id="2816859"/>
    <lineage>
        <taxon>Bacteria</taxon>
        <taxon>Bacillati</taxon>
        <taxon>Actinomycetota</taxon>
        <taxon>Actinomycetes</taxon>
        <taxon>Micrococcales</taxon>
        <taxon>Micrococcaceae</taxon>
        <taxon>Arthrobacter</taxon>
    </lineage>
</organism>
<reference evidence="2" key="1">
    <citation type="submission" date="2021-06" db="EMBL/GenBank/DDBJ databases">
        <title>Novel species in genus Arthrobacter.</title>
        <authorList>
            <person name="Zhang G."/>
        </authorList>
    </citation>
    <scope>NUCLEOTIDE SEQUENCE</scope>
    <source>
        <strain evidence="2">Zg-ZUI122</strain>
    </source>
</reference>
<gene>
    <name evidence="2" type="ORF">KG104_09270</name>
</gene>
<dbReference type="Pfam" id="PF01547">
    <property type="entry name" value="SBP_bac_1"/>
    <property type="match status" value="1"/>
</dbReference>
<dbReference type="PROSITE" id="PS51257">
    <property type="entry name" value="PROKAR_LIPOPROTEIN"/>
    <property type="match status" value="1"/>
</dbReference>
<evidence type="ECO:0000313" key="2">
    <source>
        <dbReference type="EMBL" id="QWQ34759.1"/>
    </source>
</evidence>
<dbReference type="Gene3D" id="3.40.190.10">
    <property type="entry name" value="Periplasmic binding protein-like II"/>
    <property type="match status" value="2"/>
</dbReference>
<feature type="chain" id="PRO_5038603330" evidence="1">
    <location>
        <begin position="28"/>
        <end position="441"/>
    </location>
</feature>
<dbReference type="EMBL" id="CP076456">
    <property type="protein sequence ID" value="QWQ34759.1"/>
    <property type="molecule type" value="Genomic_DNA"/>
</dbReference>
<feature type="signal peptide" evidence="1">
    <location>
        <begin position="1"/>
        <end position="27"/>
    </location>
</feature>
<proteinExistence type="predicted"/>
<dbReference type="Proteomes" id="UP000680588">
    <property type="component" value="Chromosome"/>
</dbReference>
<dbReference type="AlphaFoldDB" id="A0A975PD05"/>
<protein>
    <submittedName>
        <fullName evidence="2">Extracellular solute-binding protein</fullName>
    </submittedName>
</protein>
<dbReference type="SUPFAM" id="SSF53850">
    <property type="entry name" value="Periplasmic binding protein-like II"/>
    <property type="match status" value="1"/>
</dbReference>
<sequence>MEQKLASRRSFLSLAALVPIAAYTLTACGSSGPGDTSSGGASIWALSGQPNEDIRQATIDAFNKANPDSQIKPTFFQNDAYKTKIKTAIGAGQAPTIIHGWGGGTLRTYAEAGQVEDLTAWFDENPEVKGRLLESTFGAATVDGKIYAIPTQTVTPIIFYYNKELFDQAGAEPPATWDDLMALTKTFNDMGVAPLSLGGQSRWTSMMWLEYLYDRVGGPEVFTAIYNGEPDAWSHPAAIQATTMIQDLVKANGFIKGFTSITADSNADQALLYTNKAAMMLHGGWTYGGMKNDGAGFVEGGKLGWVNFPTVEGGKGDPKNTVGNPAGYQSISSKASDTEKETAKKFFKDGLLTDEEIDSYIKSGSVPIVTGIEDKLNESDDKEFLSFEYELTKNAPNFQQSWDQALSPTAAEALLSNIDQLFLLSITPEQFASNMNATLGK</sequence>
<keyword evidence="1" id="KW-0732">Signal</keyword>
<accession>A0A975PD05</accession>